<gene>
    <name evidence="1" type="ORF">GN277_04650</name>
</gene>
<dbReference type="Proteomes" id="UP000460412">
    <property type="component" value="Unassembled WGS sequence"/>
</dbReference>
<proteinExistence type="predicted"/>
<dbReference type="RefSeq" id="WP_159750039.1">
    <property type="nucleotide sequence ID" value="NZ_WUQX01000001.1"/>
</dbReference>
<name>A0A7X3ME69_9FIRM</name>
<comment type="caution">
    <text evidence="1">The sequence shown here is derived from an EMBL/GenBank/DDBJ whole genome shotgun (WGS) entry which is preliminary data.</text>
</comment>
<protein>
    <submittedName>
        <fullName evidence="1">Methyltransferase domain-containing protein</fullName>
    </submittedName>
</protein>
<evidence type="ECO:0000313" key="2">
    <source>
        <dbReference type="Proteomes" id="UP000460412"/>
    </source>
</evidence>
<evidence type="ECO:0000313" key="1">
    <source>
        <dbReference type="EMBL" id="MXP74690.1"/>
    </source>
</evidence>
<reference evidence="1 2" key="1">
    <citation type="submission" date="2019-12" db="EMBL/GenBank/DDBJ databases">
        <title>Sporaefaciens musculi gen. nov., sp. nov., a novel bacterium isolated from the caecum of an obese mouse.</title>
        <authorList>
            <person name="Rasmussen T.S."/>
            <person name="Streidl T."/>
            <person name="Hitch T.C.A."/>
            <person name="Wortmann E."/>
            <person name="Deptula P."/>
            <person name="Hansen M."/>
            <person name="Nielsen D.S."/>
            <person name="Clavel T."/>
            <person name="Vogensen F.K."/>
        </authorList>
    </citation>
    <scope>NUCLEOTIDE SEQUENCE [LARGE SCALE GENOMIC DNA]</scope>
    <source>
        <strain evidence="1 2">WCA-9-b2</strain>
    </source>
</reference>
<keyword evidence="1" id="KW-0489">Methyltransferase</keyword>
<dbReference type="SUPFAM" id="SSF53335">
    <property type="entry name" value="S-adenosyl-L-methionine-dependent methyltransferases"/>
    <property type="match status" value="1"/>
</dbReference>
<dbReference type="PANTHER" id="PTHR43861">
    <property type="entry name" value="TRANS-ACONITATE 2-METHYLTRANSFERASE-RELATED"/>
    <property type="match status" value="1"/>
</dbReference>
<sequence length="380" mass="42896">MSCPICKSNEKKILYRLCDNMKIMGADFPETPSFIAKCKKCGLIYMDTKASQKDFLSYYMYGAVAPKYYDMFGQEDTDEYYHHLHELMKPYIGTDSRMLDIAGAWGEFAGYMSRLGYRDVTVLDPNEKCISSANKFGVKTLLTDSTGMGDAADNSFDMVILNHSLEHILDVDSTMRNISRVLKDEGYLFIEVPDIEGYADEAAAPFNFLTYEHVLHMSMNDIENLAGEYGFEILDKGCYYKKVSNYPSIYAVLRKGEKQALVYSDEPEKALVRYLEKSQKTLEHFLAPLRQSGEKLILWGIGASTAILIESFKGCNVTALIDKNPDRQGLTFNINGKPYVIEPPESVGDGTILILSIPYHDSIERQIRDMGLTNEIAALK</sequence>
<dbReference type="Gene3D" id="3.40.50.150">
    <property type="entry name" value="Vaccinia Virus protein VP39"/>
    <property type="match status" value="1"/>
</dbReference>
<keyword evidence="1" id="KW-0808">Transferase</keyword>
<dbReference type="PANTHER" id="PTHR43861:SF5">
    <property type="entry name" value="BLL5978 PROTEIN"/>
    <property type="match status" value="1"/>
</dbReference>
<accession>A0A7X3ME69</accession>
<dbReference type="GO" id="GO:0032259">
    <property type="term" value="P:methylation"/>
    <property type="evidence" value="ECO:0007669"/>
    <property type="project" value="UniProtKB-KW"/>
</dbReference>
<dbReference type="GO" id="GO:0008168">
    <property type="term" value="F:methyltransferase activity"/>
    <property type="evidence" value="ECO:0007669"/>
    <property type="project" value="UniProtKB-KW"/>
</dbReference>
<dbReference type="EMBL" id="WUQX01000001">
    <property type="protein sequence ID" value="MXP74690.1"/>
    <property type="molecule type" value="Genomic_DNA"/>
</dbReference>
<dbReference type="Pfam" id="PF13489">
    <property type="entry name" value="Methyltransf_23"/>
    <property type="match status" value="1"/>
</dbReference>
<organism evidence="1 2">
    <name type="scientific">Sporofaciens musculi</name>
    <dbReference type="NCBI Taxonomy" id="2681861"/>
    <lineage>
        <taxon>Bacteria</taxon>
        <taxon>Bacillati</taxon>
        <taxon>Bacillota</taxon>
        <taxon>Clostridia</taxon>
        <taxon>Lachnospirales</taxon>
        <taxon>Lachnospiraceae</taxon>
        <taxon>Sporofaciens</taxon>
    </lineage>
</organism>
<dbReference type="AlphaFoldDB" id="A0A7X3ME69"/>
<dbReference type="CDD" id="cd02440">
    <property type="entry name" value="AdoMet_MTases"/>
    <property type="match status" value="1"/>
</dbReference>
<dbReference type="InterPro" id="IPR029063">
    <property type="entry name" value="SAM-dependent_MTases_sf"/>
</dbReference>
<keyword evidence="2" id="KW-1185">Reference proteome</keyword>